<evidence type="ECO:0000313" key="2">
    <source>
        <dbReference type="EMBL" id="TWF97031.1"/>
    </source>
</evidence>
<dbReference type="Pfam" id="PF14534">
    <property type="entry name" value="DUF4440"/>
    <property type="match status" value="1"/>
</dbReference>
<accession>A0A561UCE3</accession>
<dbReference type="InterPro" id="IPR027843">
    <property type="entry name" value="DUF4440"/>
</dbReference>
<evidence type="ECO:0000259" key="1">
    <source>
        <dbReference type="Pfam" id="PF14534"/>
    </source>
</evidence>
<proteinExistence type="predicted"/>
<reference evidence="2 3" key="1">
    <citation type="submission" date="2019-06" db="EMBL/GenBank/DDBJ databases">
        <title>Sequencing the genomes of 1000 actinobacteria strains.</title>
        <authorList>
            <person name="Klenk H.-P."/>
        </authorList>
    </citation>
    <scope>NUCLEOTIDE SEQUENCE [LARGE SCALE GENOMIC DNA]</scope>
    <source>
        <strain evidence="2 3">DSM 44826</strain>
    </source>
</reference>
<dbReference type="RefSeq" id="WP_145903308.1">
    <property type="nucleotide sequence ID" value="NZ_BAAAMZ010000043.1"/>
</dbReference>
<comment type="caution">
    <text evidence="2">The sequence shown here is derived from an EMBL/GenBank/DDBJ whole genome shotgun (WGS) entry which is preliminary data.</text>
</comment>
<keyword evidence="3" id="KW-1185">Reference proteome</keyword>
<evidence type="ECO:0000313" key="3">
    <source>
        <dbReference type="Proteomes" id="UP000317940"/>
    </source>
</evidence>
<dbReference type="EMBL" id="VIWT01000001">
    <property type="protein sequence ID" value="TWF97031.1"/>
    <property type="molecule type" value="Genomic_DNA"/>
</dbReference>
<feature type="domain" description="DUF4440" evidence="1">
    <location>
        <begin position="13"/>
        <end position="119"/>
    </location>
</feature>
<dbReference type="AlphaFoldDB" id="A0A561UCE3"/>
<dbReference type="SUPFAM" id="SSF54427">
    <property type="entry name" value="NTF2-like"/>
    <property type="match status" value="1"/>
</dbReference>
<dbReference type="InterPro" id="IPR032710">
    <property type="entry name" value="NTF2-like_dom_sf"/>
</dbReference>
<dbReference type="Gene3D" id="3.10.450.50">
    <property type="match status" value="1"/>
</dbReference>
<protein>
    <submittedName>
        <fullName evidence="2">Uncharacterized protein DUF4440</fullName>
    </submittedName>
</protein>
<organism evidence="2 3">
    <name type="scientific">Kitasatospora viridis</name>
    <dbReference type="NCBI Taxonomy" id="281105"/>
    <lineage>
        <taxon>Bacteria</taxon>
        <taxon>Bacillati</taxon>
        <taxon>Actinomycetota</taxon>
        <taxon>Actinomycetes</taxon>
        <taxon>Kitasatosporales</taxon>
        <taxon>Streptomycetaceae</taxon>
        <taxon>Kitasatospora</taxon>
    </lineage>
</organism>
<dbReference type="OrthoDB" id="884581at2"/>
<name>A0A561UCE3_9ACTN</name>
<gene>
    <name evidence="2" type="ORF">FHX73_11806</name>
</gene>
<sequence length="135" mass="14618">MTTENTSTAVAEIEQLSKVWCQAELTGDTGTLAELLHPDFLAVGPRGFLLTKEQWIGRHSSGDLRYTEVGWDEAVVRVFGDTVISVAVQAQQATFQGRPIPGSFRVTQTAVRLDGRWVIAGVHLSALDAPRTPAA</sequence>
<dbReference type="Proteomes" id="UP000317940">
    <property type="component" value="Unassembled WGS sequence"/>
</dbReference>